<proteinExistence type="predicted"/>
<dbReference type="STRING" id="417292.SAMN05421806_101845"/>
<accession>A0A1G8UGT0</accession>
<reference evidence="2 3" key="1">
    <citation type="submission" date="2016-10" db="EMBL/GenBank/DDBJ databases">
        <authorList>
            <person name="de Groot N.N."/>
        </authorList>
    </citation>
    <scope>NUCLEOTIDE SEQUENCE [LARGE SCALE GENOMIC DNA]</scope>
    <source>
        <strain evidence="2 3">CGMCC 4.5727</strain>
    </source>
</reference>
<feature type="transmembrane region" description="Helical" evidence="1">
    <location>
        <begin position="88"/>
        <end position="110"/>
    </location>
</feature>
<feature type="transmembrane region" description="Helical" evidence="1">
    <location>
        <begin position="21"/>
        <end position="43"/>
    </location>
</feature>
<dbReference type="AlphaFoldDB" id="A0A1G8UGT0"/>
<dbReference type="RefSeq" id="WP_093607246.1">
    <property type="nucleotide sequence ID" value="NZ_FNFF01000001.1"/>
</dbReference>
<organism evidence="2 3">
    <name type="scientific">Streptomyces indicus</name>
    <dbReference type="NCBI Taxonomy" id="417292"/>
    <lineage>
        <taxon>Bacteria</taxon>
        <taxon>Bacillati</taxon>
        <taxon>Actinomycetota</taxon>
        <taxon>Actinomycetes</taxon>
        <taxon>Kitasatosporales</taxon>
        <taxon>Streptomycetaceae</taxon>
        <taxon>Streptomyces</taxon>
    </lineage>
</organism>
<name>A0A1G8UGT0_9ACTN</name>
<evidence type="ECO:0000313" key="2">
    <source>
        <dbReference type="EMBL" id="SDJ52982.1"/>
    </source>
</evidence>
<dbReference type="EMBL" id="FNFF01000001">
    <property type="protein sequence ID" value="SDJ52982.1"/>
    <property type="molecule type" value="Genomic_DNA"/>
</dbReference>
<feature type="transmembrane region" description="Helical" evidence="1">
    <location>
        <begin position="55"/>
        <end position="76"/>
    </location>
</feature>
<keyword evidence="1" id="KW-1133">Transmembrane helix</keyword>
<evidence type="ECO:0008006" key="4">
    <source>
        <dbReference type="Google" id="ProtNLM"/>
    </source>
</evidence>
<protein>
    <recommendedName>
        <fullName evidence="4">Integral membrane protein</fullName>
    </recommendedName>
</protein>
<keyword evidence="1" id="KW-0472">Membrane</keyword>
<sequence length="142" mass="14518">MSASSMAPLAGPLRTREPRAALRLFLGLDAVVTGANGLAYVLANGPLGRLLGVGSGLLLALGAGLVVFAAGVGLLAARQRPPVLPVRAVVEINLAWAVMSLVALVVWFSPSTAGTVWIPMQAVTVAGFAALQYTALRAMTRS</sequence>
<keyword evidence="1" id="KW-0812">Transmembrane</keyword>
<keyword evidence="3" id="KW-1185">Reference proteome</keyword>
<evidence type="ECO:0000256" key="1">
    <source>
        <dbReference type="SAM" id="Phobius"/>
    </source>
</evidence>
<feature type="transmembrane region" description="Helical" evidence="1">
    <location>
        <begin position="116"/>
        <end position="136"/>
    </location>
</feature>
<dbReference type="Proteomes" id="UP000199155">
    <property type="component" value="Unassembled WGS sequence"/>
</dbReference>
<evidence type="ECO:0000313" key="3">
    <source>
        <dbReference type="Proteomes" id="UP000199155"/>
    </source>
</evidence>
<dbReference type="OrthoDB" id="5198675at2"/>
<gene>
    <name evidence="2" type="ORF">SAMN05421806_101845</name>
</gene>